<feature type="compositionally biased region" description="Basic and acidic residues" evidence="1">
    <location>
        <begin position="367"/>
        <end position="376"/>
    </location>
</feature>
<evidence type="ECO:0000256" key="1">
    <source>
        <dbReference type="SAM" id="MobiDB-lite"/>
    </source>
</evidence>
<comment type="caution">
    <text evidence="2">The sequence shown here is derived from an EMBL/GenBank/DDBJ whole genome shotgun (WGS) entry which is preliminary data.</text>
</comment>
<feature type="compositionally biased region" description="Basic residues" evidence="1">
    <location>
        <begin position="231"/>
        <end position="242"/>
    </location>
</feature>
<dbReference type="Proteomes" id="UP001470230">
    <property type="component" value="Unassembled WGS sequence"/>
</dbReference>
<feature type="compositionally biased region" description="Polar residues" evidence="1">
    <location>
        <begin position="425"/>
        <end position="439"/>
    </location>
</feature>
<keyword evidence="3" id="KW-1185">Reference proteome</keyword>
<evidence type="ECO:0000313" key="2">
    <source>
        <dbReference type="EMBL" id="KAK8898743.1"/>
    </source>
</evidence>
<sequence>MTIVAPSDNIISYLTQETAVDLMNPPLKTKDFGILDIRAESIKTPPQFTEEATIMAMKNLGISADDLVLLSSRTDAGTTFSDDSEMKLQIMNELEKKRFEAIEKVIEERNRILMMANTKVPIPKTIDENNDELDQNIIAATGKSQSSRKKKKGLKSGRKKTKKKSSIDEEADELDSGNDNTSSRNKRKRKKKTTKSSSHKFRSRKAQASLPNSQRQNSKPSTNRRPSVAERRKKYATNRLHPKNPNMDQNDPGEHFQLNGRKNIINTENNIKNDIMLVNIRVKANEERCRLEREEKQQLIKQKAQLRMQQLKGEESQFEKIKKDKKSKAEEEMKRKERLYMRLQEKKMKAFEQDKKKRQQKIYNSKIKQEDNNENEGRFSKLRQKLLEAQGNNNNNNSNDCVNNNNNTDIDLFLVTQPKNPKLPNVSTNNVDSLPSNRESSNENDIKATNTSKATNSKNRANSEISNEKNIISKQPIITNCPPKPLLSSTLNPPAVKKIKPQPYPKARSSLQNKNSSYYKQLLKLPIVGKNKTKIPCLRR</sequence>
<accession>A0ABR2L6S1</accession>
<evidence type="ECO:0000313" key="3">
    <source>
        <dbReference type="Proteomes" id="UP001470230"/>
    </source>
</evidence>
<feature type="compositionally biased region" description="Basic residues" evidence="1">
    <location>
        <begin position="146"/>
        <end position="164"/>
    </location>
</feature>
<proteinExistence type="predicted"/>
<protein>
    <submittedName>
        <fullName evidence="2">Uncharacterized protein</fullName>
    </submittedName>
</protein>
<feature type="region of interest" description="Disordered" evidence="1">
    <location>
        <begin position="138"/>
        <end position="258"/>
    </location>
</feature>
<feature type="region of interest" description="Disordered" evidence="1">
    <location>
        <begin position="350"/>
        <end position="376"/>
    </location>
</feature>
<feature type="compositionally biased region" description="Polar residues" evidence="1">
    <location>
        <begin position="209"/>
        <end position="225"/>
    </location>
</feature>
<feature type="region of interest" description="Disordered" evidence="1">
    <location>
        <begin position="418"/>
        <end position="468"/>
    </location>
</feature>
<reference evidence="2 3" key="1">
    <citation type="submission" date="2024-04" db="EMBL/GenBank/DDBJ databases">
        <title>Tritrichomonas musculus Genome.</title>
        <authorList>
            <person name="Alves-Ferreira E."/>
            <person name="Grigg M."/>
            <person name="Lorenzi H."/>
            <person name="Galac M."/>
        </authorList>
    </citation>
    <scope>NUCLEOTIDE SEQUENCE [LARGE SCALE GENOMIC DNA]</scope>
    <source>
        <strain evidence="2 3">EAF2021</strain>
    </source>
</reference>
<feature type="compositionally biased region" description="Basic residues" evidence="1">
    <location>
        <begin position="184"/>
        <end position="205"/>
    </location>
</feature>
<feature type="compositionally biased region" description="Polar residues" evidence="1">
    <location>
        <begin position="447"/>
        <end position="468"/>
    </location>
</feature>
<dbReference type="EMBL" id="JAPFFF010000001">
    <property type="protein sequence ID" value="KAK8898743.1"/>
    <property type="molecule type" value="Genomic_DNA"/>
</dbReference>
<name>A0ABR2L6S1_9EUKA</name>
<gene>
    <name evidence="2" type="ORF">M9Y10_001035</name>
</gene>
<organism evidence="2 3">
    <name type="scientific">Tritrichomonas musculus</name>
    <dbReference type="NCBI Taxonomy" id="1915356"/>
    <lineage>
        <taxon>Eukaryota</taxon>
        <taxon>Metamonada</taxon>
        <taxon>Parabasalia</taxon>
        <taxon>Tritrichomonadida</taxon>
        <taxon>Tritrichomonadidae</taxon>
        <taxon>Tritrichomonas</taxon>
    </lineage>
</organism>